<dbReference type="CDD" id="cd16894">
    <property type="entry name" value="MltD-like"/>
    <property type="match status" value="1"/>
</dbReference>
<dbReference type="PANTHER" id="PTHR37423">
    <property type="entry name" value="SOLUBLE LYTIC MUREIN TRANSGLYCOSYLASE-RELATED"/>
    <property type="match status" value="1"/>
</dbReference>
<dbReference type="PROSITE" id="PS51782">
    <property type="entry name" value="LYSM"/>
    <property type="match status" value="1"/>
</dbReference>
<evidence type="ECO:0000256" key="1">
    <source>
        <dbReference type="ARBA" id="ARBA00007734"/>
    </source>
</evidence>
<dbReference type="GO" id="GO:0000270">
    <property type="term" value="P:peptidoglycan metabolic process"/>
    <property type="evidence" value="ECO:0007669"/>
    <property type="project" value="InterPro"/>
</dbReference>
<dbReference type="InterPro" id="IPR018392">
    <property type="entry name" value="LysM"/>
</dbReference>
<dbReference type="InterPro" id="IPR023346">
    <property type="entry name" value="Lysozyme-like_dom_sf"/>
</dbReference>
<dbReference type="SUPFAM" id="SSF54106">
    <property type="entry name" value="LysM domain"/>
    <property type="match status" value="1"/>
</dbReference>
<comment type="similarity">
    <text evidence="1">Belongs to the transglycosylase Slt family.</text>
</comment>
<protein>
    <submittedName>
        <fullName evidence="3">Lytic transglycosylase family protein</fullName>
    </submittedName>
</protein>
<evidence type="ECO:0000259" key="2">
    <source>
        <dbReference type="PROSITE" id="PS51782"/>
    </source>
</evidence>
<dbReference type="Gene3D" id="3.10.350.10">
    <property type="entry name" value="LysM domain"/>
    <property type="match status" value="1"/>
</dbReference>
<gene>
    <name evidence="3" type="ORF">dnl_15140</name>
</gene>
<dbReference type="RefSeq" id="WP_207691026.1">
    <property type="nucleotide sequence ID" value="NZ_CP061799.1"/>
</dbReference>
<dbReference type="SUPFAM" id="SSF53955">
    <property type="entry name" value="Lysozyme-like"/>
    <property type="match status" value="1"/>
</dbReference>
<accession>A0A975GFI1</accession>
<name>A0A975GFI1_9BACT</name>
<dbReference type="InterPro" id="IPR008258">
    <property type="entry name" value="Transglycosylase_SLT_dom_1"/>
</dbReference>
<keyword evidence="4" id="KW-1185">Reference proteome</keyword>
<sequence>MLKYFVLIYLLIINYTFSFAQSSLTASQEGLDTARFPSLMSSIQITQPLDFCRESFSFEDPEVRERMEKELLLILWDRAQIILWVKRCGKYMPYIEQVLRQNNMPDDLKYVAIIESALRPNAGSSKGAVGLWQFIRPTGLKYGLRIDKDIDERRSLFASTQAAVRYFKKLHDDFGSWTLAAAAYNMGEYGLARRIEDQKTKDYNHLYIPEETQRYVFRILAVKLILSDLKKYGFHITKKDLYPPLSFDRVSLNYPESLPVQLIAESASTWFKTIKDMNPEIRGDYLAGGTHSIIIPKGASAQFHTRLTSLVQNYRSQNAARKQIEYQVKKGDYLSSIANKFNVRLSDLLRWNGLRYNSPIHPGQRLIIKK</sequence>
<dbReference type="PANTHER" id="PTHR37423:SF2">
    <property type="entry name" value="MEMBRANE-BOUND LYTIC MUREIN TRANSGLYCOSYLASE C"/>
    <property type="match status" value="1"/>
</dbReference>
<dbReference type="Pfam" id="PF01476">
    <property type="entry name" value="LysM"/>
    <property type="match status" value="1"/>
</dbReference>
<dbReference type="CDD" id="cd00118">
    <property type="entry name" value="LysM"/>
    <property type="match status" value="1"/>
</dbReference>
<dbReference type="InterPro" id="IPR000189">
    <property type="entry name" value="Transglyc_AS"/>
</dbReference>
<dbReference type="AlphaFoldDB" id="A0A975GFI1"/>
<dbReference type="PROSITE" id="PS00922">
    <property type="entry name" value="TRANSGLYCOSYLASE"/>
    <property type="match status" value="1"/>
</dbReference>
<organism evidence="3 4">
    <name type="scientific">Desulfonema limicola</name>
    <dbReference type="NCBI Taxonomy" id="45656"/>
    <lineage>
        <taxon>Bacteria</taxon>
        <taxon>Pseudomonadati</taxon>
        <taxon>Thermodesulfobacteriota</taxon>
        <taxon>Desulfobacteria</taxon>
        <taxon>Desulfobacterales</taxon>
        <taxon>Desulfococcaceae</taxon>
        <taxon>Desulfonema</taxon>
    </lineage>
</organism>
<proteinExistence type="inferred from homology"/>
<dbReference type="Gene3D" id="1.10.530.10">
    <property type="match status" value="1"/>
</dbReference>
<evidence type="ECO:0000313" key="4">
    <source>
        <dbReference type="Proteomes" id="UP000663720"/>
    </source>
</evidence>
<dbReference type="InterPro" id="IPR036779">
    <property type="entry name" value="LysM_dom_sf"/>
</dbReference>
<evidence type="ECO:0000313" key="3">
    <source>
        <dbReference type="EMBL" id="QTA79258.1"/>
    </source>
</evidence>
<dbReference type="Proteomes" id="UP000663720">
    <property type="component" value="Chromosome"/>
</dbReference>
<dbReference type="SMART" id="SM00257">
    <property type="entry name" value="LysM"/>
    <property type="match status" value="1"/>
</dbReference>
<dbReference type="EMBL" id="CP061799">
    <property type="protein sequence ID" value="QTA79258.1"/>
    <property type="molecule type" value="Genomic_DNA"/>
</dbReference>
<dbReference type="GO" id="GO:0008933">
    <property type="term" value="F:peptidoglycan lytic transglycosylase activity"/>
    <property type="evidence" value="ECO:0007669"/>
    <property type="project" value="InterPro"/>
</dbReference>
<dbReference type="GO" id="GO:0016020">
    <property type="term" value="C:membrane"/>
    <property type="evidence" value="ECO:0007669"/>
    <property type="project" value="InterPro"/>
</dbReference>
<dbReference type="KEGG" id="dli:dnl_15140"/>
<feature type="domain" description="LysM" evidence="2">
    <location>
        <begin position="324"/>
        <end position="368"/>
    </location>
</feature>
<dbReference type="Pfam" id="PF01464">
    <property type="entry name" value="SLT"/>
    <property type="match status" value="1"/>
</dbReference>
<reference evidence="3" key="1">
    <citation type="journal article" date="2021" name="Microb. Physiol.">
        <title>Proteogenomic Insights into the Physiology of Marine, Sulfate-Reducing, Filamentous Desulfonema limicola and Desulfonema magnum.</title>
        <authorList>
            <person name="Schnaars V."/>
            <person name="Wohlbrand L."/>
            <person name="Scheve S."/>
            <person name="Hinrichs C."/>
            <person name="Reinhardt R."/>
            <person name="Rabus R."/>
        </authorList>
    </citation>
    <scope>NUCLEOTIDE SEQUENCE</scope>
    <source>
        <strain evidence="3">5ac10</strain>
    </source>
</reference>